<protein>
    <submittedName>
        <fullName evidence="10">WGS project CCBQ000000000 data, contig 00107</fullName>
    </submittedName>
</protein>
<dbReference type="SUPFAM" id="SSF53098">
    <property type="entry name" value="Ribonuclease H-like"/>
    <property type="match status" value="1"/>
</dbReference>
<dbReference type="SMART" id="SM00479">
    <property type="entry name" value="EXOIII"/>
    <property type="match status" value="1"/>
</dbReference>
<dbReference type="InterPro" id="IPR047021">
    <property type="entry name" value="REXO1/3/4-like"/>
</dbReference>
<evidence type="ECO:0000259" key="9">
    <source>
        <dbReference type="SMART" id="SM00479"/>
    </source>
</evidence>
<keyword evidence="7" id="KW-0539">Nucleus</keyword>
<comment type="similarity">
    <text evidence="2">Belongs to the REXO1/REXO3 family.</text>
</comment>
<evidence type="ECO:0000256" key="6">
    <source>
        <dbReference type="ARBA" id="ARBA00022839"/>
    </source>
</evidence>
<dbReference type="Proteomes" id="UP000031516">
    <property type="component" value="Unassembled WGS sequence"/>
</dbReference>
<evidence type="ECO:0000256" key="1">
    <source>
        <dbReference type="ARBA" id="ARBA00004123"/>
    </source>
</evidence>
<dbReference type="FunFam" id="3.30.420.10:FF:000019">
    <property type="entry name" value="RNA exonuclease NEF-sp"/>
    <property type="match status" value="1"/>
</dbReference>
<keyword evidence="11" id="KW-1185">Reference proteome</keyword>
<organism evidence="10 11">
    <name type="scientific">Kluyveromyces dobzhanskii CBS 2104</name>
    <dbReference type="NCBI Taxonomy" id="1427455"/>
    <lineage>
        <taxon>Eukaryota</taxon>
        <taxon>Fungi</taxon>
        <taxon>Dikarya</taxon>
        <taxon>Ascomycota</taxon>
        <taxon>Saccharomycotina</taxon>
        <taxon>Saccharomycetes</taxon>
        <taxon>Saccharomycetales</taxon>
        <taxon>Saccharomycetaceae</taxon>
        <taxon>Kluyveromyces</taxon>
    </lineage>
</organism>
<dbReference type="InterPro" id="IPR036397">
    <property type="entry name" value="RNaseH_sf"/>
</dbReference>
<dbReference type="GO" id="GO:0006364">
    <property type="term" value="P:rRNA processing"/>
    <property type="evidence" value="ECO:0007669"/>
    <property type="project" value="UniProtKB-KW"/>
</dbReference>
<name>A0A0A8KZ17_9SACH</name>
<feature type="region of interest" description="Disordered" evidence="8">
    <location>
        <begin position="83"/>
        <end position="146"/>
    </location>
</feature>
<evidence type="ECO:0000313" key="10">
    <source>
        <dbReference type="EMBL" id="CDO91960.1"/>
    </source>
</evidence>
<evidence type="ECO:0000256" key="5">
    <source>
        <dbReference type="ARBA" id="ARBA00022801"/>
    </source>
</evidence>
<sequence>MEAAKIMSDSASEPSNSAAYVSSANGETLAPAGGTTASNGLAPPANTHENASLSVRSRIERLSICEGEATKSEIISNLRRPSLLGSRDINDDDAVSDVSHSESGSKRRRRRSSAVQNSSLDSLKHDNTSTSSIAVPKKKKKSTKAVNVSVENVSKPLSIKDLRDLVLFSFRDTNNSPSWLQIDNRAALQKVVVLFAPGLLPSDFSTTMDPESKITSFAENLEKLSSTHTLPPVLFSGQPSYWYILPLCAPGSKNSLYSAYNSFVNVGLNKKEKEKKKQQLARKKVVMTDLLMNIDDLIENDYPIHLESPGLIEEFKKKLTNLYSSPDYANWVDTKLIDRDGPRTFSIDCEMCMSDNGHVLTRCSVVNFEEELIYDKLVKPDVPIIDYLTKYSGITEEKLQDVSTTLKDVQNDLLNIISSKDVLIGHSLQSDLNVLKLRHPNIVDTAVIYEHKAGPPFRPALRYLASEYLGIDIQKDTGLGHDSFEDAKTCMELTKLKIVNGLTFGIGFNTENLFHRLARNGISSMILNDSASKQSSVLKIENHEVHVRCKDDQMVTDEICEHVDQHNLFVGRFRELEYARKFATCNNPDTKILSEDQALENLGKRITQIYESLPSSAMLLVCSGTGDTREWIEIMSDLNKLDKEERPAEKSNRETEIQASIKTARDAVSFMSIKTNAVTNNDGQ</sequence>
<dbReference type="InterPro" id="IPR012337">
    <property type="entry name" value="RNaseH-like_sf"/>
</dbReference>
<feature type="compositionally biased region" description="Polar residues" evidence="8">
    <location>
        <begin position="9"/>
        <end position="26"/>
    </location>
</feature>
<dbReference type="GO" id="GO:0004527">
    <property type="term" value="F:exonuclease activity"/>
    <property type="evidence" value="ECO:0007669"/>
    <property type="project" value="UniProtKB-KW"/>
</dbReference>
<comment type="caution">
    <text evidence="10">The sequence shown here is derived from an EMBL/GenBank/DDBJ whole genome shotgun (WGS) entry which is preliminary data.</text>
</comment>
<dbReference type="Gene3D" id="3.30.420.10">
    <property type="entry name" value="Ribonuclease H-like superfamily/Ribonuclease H"/>
    <property type="match status" value="1"/>
</dbReference>
<dbReference type="AlphaFoldDB" id="A0A0A8KZ17"/>
<evidence type="ECO:0000313" key="11">
    <source>
        <dbReference type="Proteomes" id="UP000031516"/>
    </source>
</evidence>
<dbReference type="OrthoDB" id="206335at2759"/>
<keyword evidence="6" id="KW-0269">Exonuclease</keyword>
<dbReference type="EMBL" id="CCBQ010000004">
    <property type="protein sequence ID" value="CDO91960.1"/>
    <property type="molecule type" value="Genomic_DNA"/>
</dbReference>
<keyword evidence="5" id="KW-0378">Hydrolase</keyword>
<evidence type="ECO:0000256" key="7">
    <source>
        <dbReference type="ARBA" id="ARBA00023242"/>
    </source>
</evidence>
<keyword evidence="4" id="KW-0540">Nuclease</keyword>
<dbReference type="GO" id="GO:0003676">
    <property type="term" value="F:nucleic acid binding"/>
    <property type="evidence" value="ECO:0007669"/>
    <property type="project" value="InterPro"/>
</dbReference>
<dbReference type="PANTHER" id="PTHR12801:SF115">
    <property type="entry name" value="FI18136P1-RELATED"/>
    <property type="match status" value="1"/>
</dbReference>
<dbReference type="PANTHER" id="PTHR12801">
    <property type="entry name" value="RNA EXONUCLEASE REXO1 / RECO3 FAMILY MEMBER-RELATED"/>
    <property type="match status" value="1"/>
</dbReference>
<evidence type="ECO:0000256" key="3">
    <source>
        <dbReference type="ARBA" id="ARBA00022552"/>
    </source>
</evidence>
<evidence type="ECO:0000256" key="8">
    <source>
        <dbReference type="SAM" id="MobiDB-lite"/>
    </source>
</evidence>
<gene>
    <name evidence="10" type="ORF">KLDO_g290</name>
</gene>
<dbReference type="GO" id="GO:0005634">
    <property type="term" value="C:nucleus"/>
    <property type="evidence" value="ECO:0007669"/>
    <property type="project" value="UniProtKB-SubCell"/>
</dbReference>
<keyword evidence="3" id="KW-0698">rRNA processing</keyword>
<proteinExistence type="inferred from homology"/>
<comment type="subcellular location">
    <subcellularLocation>
        <location evidence="1">Nucleus</location>
    </subcellularLocation>
</comment>
<dbReference type="InterPro" id="IPR013520">
    <property type="entry name" value="Ribonucl_H"/>
</dbReference>
<dbReference type="CDD" id="cd06145">
    <property type="entry name" value="REX1_like"/>
    <property type="match status" value="1"/>
</dbReference>
<dbReference type="InterPro" id="IPR034922">
    <property type="entry name" value="REX1-like_exo"/>
</dbReference>
<feature type="region of interest" description="Disordered" evidence="8">
    <location>
        <begin position="1"/>
        <end position="53"/>
    </location>
</feature>
<evidence type="ECO:0000256" key="2">
    <source>
        <dbReference type="ARBA" id="ARBA00006357"/>
    </source>
</evidence>
<reference evidence="10 11" key="1">
    <citation type="submission" date="2014-03" db="EMBL/GenBank/DDBJ databases">
        <title>The genome of Kluyveromyces dobzhanskii.</title>
        <authorList>
            <person name="Nystedt B."/>
            <person name="Astrom S."/>
        </authorList>
    </citation>
    <scope>NUCLEOTIDE SEQUENCE [LARGE SCALE GENOMIC DNA]</scope>
    <source>
        <strain evidence="10 11">CBS 2104</strain>
    </source>
</reference>
<evidence type="ECO:0000256" key="4">
    <source>
        <dbReference type="ARBA" id="ARBA00022722"/>
    </source>
</evidence>
<feature type="domain" description="Exonuclease" evidence="9">
    <location>
        <begin position="343"/>
        <end position="503"/>
    </location>
</feature>
<accession>A0A0A8KZ17</accession>